<feature type="region of interest" description="Disordered" evidence="1">
    <location>
        <begin position="168"/>
        <end position="199"/>
    </location>
</feature>
<dbReference type="Pfam" id="PF03551">
    <property type="entry name" value="PadR"/>
    <property type="match status" value="1"/>
</dbReference>
<feature type="compositionally biased region" description="Basic and acidic residues" evidence="1">
    <location>
        <begin position="168"/>
        <end position="177"/>
    </location>
</feature>
<dbReference type="Gene3D" id="1.10.10.10">
    <property type="entry name" value="Winged helix-like DNA-binding domain superfamily/Winged helix DNA-binding domain"/>
    <property type="match status" value="1"/>
</dbReference>
<feature type="compositionally biased region" description="Basic residues" evidence="1">
    <location>
        <begin position="179"/>
        <end position="188"/>
    </location>
</feature>
<feature type="domain" description="Transcription regulator PadR N-terminal" evidence="2">
    <location>
        <begin position="7"/>
        <end position="77"/>
    </location>
</feature>
<dbReference type="PANTHER" id="PTHR43252">
    <property type="entry name" value="TRANSCRIPTIONAL REGULATOR YQJI"/>
    <property type="match status" value="1"/>
</dbReference>
<evidence type="ECO:0000256" key="1">
    <source>
        <dbReference type="SAM" id="MobiDB-lite"/>
    </source>
</evidence>
<keyword evidence="4" id="KW-1185">Reference proteome</keyword>
<proteinExistence type="predicted"/>
<organism evidence="3 4">
    <name type="scientific">Jatrophihabitans cynanchi</name>
    <dbReference type="NCBI Taxonomy" id="2944128"/>
    <lineage>
        <taxon>Bacteria</taxon>
        <taxon>Bacillati</taxon>
        <taxon>Actinomycetota</taxon>
        <taxon>Actinomycetes</taxon>
        <taxon>Jatrophihabitantales</taxon>
        <taxon>Jatrophihabitantaceae</taxon>
        <taxon>Jatrophihabitans</taxon>
    </lineage>
</organism>
<dbReference type="Proteomes" id="UP001164693">
    <property type="component" value="Chromosome"/>
</dbReference>
<dbReference type="RefSeq" id="WP_269443114.1">
    <property type="nucleotide sequence ID" value="NZ_CP097463.1"/>
</dbReference>
<protein>
    <submittedName>
        <fullName evidence="3">PadR family transcriptional regulator</fullName>
    </submittedName>
</protein>
<name>A0ABY7JY55_9ACTN</name>
<accession>A0ABY7JY55</accession>
<dbReference type="PANTHER" id="PTHR43252:SF6">
    <property type="entry name" value="NEGATIVE TRANSCRIPTION REGULATOR PADR"/>
    <property type="match status" value="1"/>
</dbReference>
<sequence>MSLRHALLGLLAEHPASGWDLSRRFDDVLGSVWPAGHPQIYGELRKLRDDGLIAVDDEGPRRRTAYRVTDAGLAEVRRWLTETTVDHTLRLEPLLRSVFFWLMTPGQLAAHLDREASYYHRLAATYRDLAAAKDRGEYGDSPQARSLRIAAEAAARLNDTLGDWADWVKTHESEQTSRPRTRPAKKAAHHVDDRADDPR</sequence>
<gene>
    <name evidence="3" type="ORF">M6B22_18895</name>
</gene>
<dbReference type="InterPro" id="IPR036390">
    <property type="entry name" value="WH_DNA-bd_sf"/>
</dbReference>
<dbReference type="EMBL" id="CP097463">
    <property type="protein sequence ID" value="WAX56578.1"/>
    <property type="molecule type" value="Genomic_DNA"/>
</dbReference>
<dbReference type="InterPro" id="IPR036388">
    <property type="entry name" value="WH-like_DNA-bd_sf"/>
</dbReference>
<evidence type="ECO:0000259" key="2">
    <source>
        <dbReference type="Pfam" id="PF03551"/>
    </source>
</evidence>
<dbReference type="InterPro" id="IPR005149">
    <property type="entry name" value="Tscrpt_reg_PadR_N"/>
</dbReference>
<reference evidence="3" key="1">
    <citation type="submission" date="2022-05" db="EMBL/GenBank/DDBJ databases">
        <title>Jatrophihabitans sp. SB3-54 whole genome sequence.</title>
        <authorList>
            <person name="Suh M.K."/>
            <person name="Eom M.K."/>
            <person name="Kim J.S."/>
            <person name="Kim H.S."/>
            <person name="Do H.E."/>
            <person name="Shin Y.K."/>
            <person name="Lee J.-S."/>
        </authorList>
    </citation>
    <scope>NUCLEOTIDE SEQUENCE</scope>
    <source>
        <strain evidence="3">SB3-54</strain>
    </source>
</reference>
<evidence type="ECO:0000313" key="4">
    <source>
        <dbReference type="Proteomes" id="UP001164693"/>
    </source>
</evidence>
<feature type="compositionally biased region" description="Basic and acidic residues" evidence="1">
    <location>
        <begin position="189"/>
        <end position="199"/>
    </location>
</feature>
<evidence type="ECO:0000313" key="3">
    <source>
        <dbReference type="EMBL" id="WAX56578.1"/>
    </source>
</evidence>
<dbReference type="SUPFAM" id="SSF46785">
    <property type="entry name" value="Winged helix' DNA-binding domain"/>
    <property type="match status" value="1"/>
</dbReference>